<keyword evidence="1" id="KW-0812">Transmembrane</keyword>
<dbReference type="EMBL" id="NGJZ01000002">
    <property type="protein sequence ID" value="RSU06890.1"/>
    <property type="molecule type" value="Genomic_DNA"/>
</dbReference>
<reference evidence="2 3" key="1">
    <citation type="submission" date="2017-05" db="EMBL/GenBank/DDBJ databases">
        <title>Vagococcus spp. assemblies.</title>
        <authorList>
            <person name="Gulvik C.A."/>
        </authorList>
    </citation>
    <scope>NUCLEOTIDE SEQUENCE [LARGE SCALE GENOMIC DNA]</scope>
    <source>
        <strain evidence="2 3">DSM 24756</strain>
    </source>
</reference>
<gene>
    <name evidence="2" type="ORF">CBF30_06415</name>
</gene>
<name>A0A430AG73_9ENTE</name>
<proteinExistence type="predicted"/>
<evidence type="ECO:0000313" key="2">
    <source>
        <dbReference type="EMBL" id="RSU06890.1"/>
    </source>
</evidence>
<protein>
    <submittedName>
        <fullName evidence="2">Branched-chain amino acid transporter</fullName>
    </submittedName>
</protein>
<dbReference type="InterPro" id="IPR008407">
    <property type="entry name" value="Brnchd-chn_aa_trnsp_AzlD"/>
</dbReference>
<dbReference type="AlphaFoldDB" id="A0A430AG73"/>
<accession>A0A430AG73</accession>
<dbReference type="Pfam" id="PF05437">
    <property type="entry name" value="AzlD"/>
    <property type="match status" value="1"/>
</dbReference>
<feature type="transmembrane region" description="Helical" evidence="1">
    <location>
        <begin position="6"/>
        <end position="28"/>
    </location>
</feature>
<evidence type="ECO:0000313" key="3">
    <source>
        <dbReference type="Proteomes" id="UP000288669"/>
    </source>
</evidence>
<organism evidence="2 3">
    <name type="scientific">Vagococcus entomophilus</name>
    <dbReference type="NCBI Taxonomy" id="1160095"/>
    <lineage>
        <taxon>Bacteria</taxon>
        <taxon>Bacillati</taxon>
        <taxon>Bacillota</taxon>
        <taxon>Bacilli</taxon>
        <taxon>Lactobacillales</taxon>
        <taxon>Enterococcaceae</taxon>
        <taxon>Vagococcus</taxon>
    </lineage>
</organism>
<feature type="transmembrane region" description="Helical" evidence="1">
    <location>
        <begin position="88"/>
        <end position="106"/>
    </location>
</feature>
<dbReference type="OrthoDB" id="7870017at2"/>
<keyword evidence="1" id="KW-1133">Transmembrane helix</keyword>
<feature type="transmembrane region" description="Helical" evidence="1">
    <location>
        <begin position="66"/>
        <end position="83"/>
    </location>
</feature>
<keyword evidence="1" id="KW-0472">Membrane</keyword>
<sequence length="107" mass="12463">MTSFSLFFLIISLFLVSYVSRLLPMLYFSKKEIPKWFSGWMKYVPVSLFSSLAFKDVFITHDHLDLLWNVKILAMLLVIFIAYKTKSMALSVLSGLFAIFLLTFLFT</sequence>
<dbReference type="RefSeq" id="WP_126823959.1">
    <property type="nucleotide sequence ID" value="NZ_JBHLWU010000002.1"/>
</dbReference>
<keyword evidence="3" id="KW-1185">Reference proteome</keyword>
<feature type="transmembrane region" description="Helical" evidence="1">
    <location>
        <begin position="40"/>
        <end position="60"/>
    </location>
</feature>
<dbReference type="Proteomes" id="UP000288669">
    <property type="component" value="Unassembled WGS sequence"/>
</dbReference>
<evidence type="ECO:0000256" key="1">
    <source>
        <dbReference type="SAM" id="Phobius"/>
    </source>
</evidence>
<comment type="caution">
    <text evidence="2">The sequence shown here is derived from an EMBL/GenBank/DDBJ whole genome shotgun (WGS) entry which is preliminary data.</text>
</comment>